<comment type="caution">
    <text evidence="2">The sequence shown here is derived from an EMBL/GenBank/DDBJ whole genome shotgun (WGS) entry which is preliminary data.</text>
</comment>
<reference evidence="2" key="1">
    <citation type="journal article" date="2014" name="Front. Microbiol.">
        <title>High frequency of phylogenetically diverse reductive dehalogenase-homologous genes in deep subseafloor sedimentary metagenomes.</title>
        <authorList>
            <person name="Kawai M."/>
            <person name="Futagami T."/>
            <person name="Toyoda A."/>
            <person name="Takaki Y."/>
            <person name="Nishi S."/>
            <person name="Hori S."/>
            <person name="Arai W."/>
            <person name="Tsubouchi T."/>
            <person name="Morono Y."/>
            <person name="Uchiyama I."/>
            <person name="Ito T."/>
            <person name="Fujiyama A."/>
            <person name="Inagaki F."/>
            <person name="Takami H."/>
        </authorList>
    </citation>
    <scope>NUCLEOTIDE SEQUENCE</scope>
    <source>
        <strain evidence="2">Expedition CK06-06</strain>
    </source>
</reference>
<dbReference type="EMBL" id="BARS01056373">
    <property type="protein sequence ID" value="GAG42600.1"/>
    <property type="molecule type" value="Genomic_DNA"/>
</dbReference>
<dbReference type="AlphaFoldDB" id="X0XHK4"/>
<feature type="region of interest" description="Disordered" evidence="1">
    <location>
        <begin position="1"/>
        <end position="20"/>
    </location>
</feature>
<gene>
    <name evidence="2" type="ORF">S01H1_83041</name>
</gene>
<protein>
    <submittedName>
        <fullName evidence="2">Uncharacterized protein</fullName>
    </submittedName>
</protein>
<organism evidence="2">
    <name type="scientific">marine sediment metagenome</name>
    <dbReference type="NCBI Taxonomy" id="412755"/>
    <lineage>
        <taxon>unclassified sequences</taxon>
        <taxon>metagenomes</taxon>
        <taxon>ecological metagenomes</taxon>
    </lineage>
</organism>
<feature type="compositionally biased region" description="Basic and acidic residues" evidence="1">
    <location>
        <begin position="1"/>
        <end position="11"/>
    </location>
</feature>
<proteinExistence type="predicted"/>
<feature type="non-terminal residue" evidence="2">
    <location>
        <position position="105"/>
    </location>
</feature>
<name>X0XHK4_9ZZZZ</name>
<evidence type="ECO:0000313" key="2">
    <source>
        <dbReference type="EMBL" id="GAG42600.1"/>
    </source>
</evidence>
<evidence type="ECO:0000256" key="1">
    <source>
        <dbReference type="SAM" id="MobiDB-lite"/>
    </source>
</evidence>
<accession>X0XHK4</accession>
<sequence>MSVSDLKDLAKHTTPAITPGPDIDAATLAQQIVRVGRQVLAFRTEALRMLRPLPHVEEFFSCEKQIRLLFGSNQSAKTFHGLAEVARAVTGQDPFGKYPKNNGRA</sequence>